<evidence type="ECO:0000256" key="1">
    <source>
        <dbReference type="SAM" id="MobiDB-lite"/>
    </source>
</evidence>
<evidence type="ECO:0000313" key="5">
    <source>
        <dbReference type="Proteomes" id="UP000578569"/>
    </source>
</evidence>
<name>A0A839Z3F5_9SPHN</name>
<dbReference type="EMBL" id="JACICF010000001">
    <property type="protein sequence ID" value="MBB3764343.1"/>
    <property type="molecule type" value="Genomic_DNA"/>
</dbReference>
<keyword evidence="5" id="KW-1185">Reference proteome</keyword>
<keyword evidence="2" id="KW-0472">Membrane</keyword>
<protein>
    <recommendedName>
        <fullName evidence="3">SPOR domain-containing protein</fullName>
    </recommendedName>
</protein>
<dbReference type="RefSeq" id="WP_183933610.1">
    <property type="nucleotide sequence ID" value="NZ_JACICF010000001.1"/>
</dbReference>
<dbReference type="GO" id="GO:0042834">
    <property type="term" value="F:peptidoglycan binding"/>
    <property type="evidence" value="ECO:0007669"/>
    <property type="project" value="InterPro"/>
</dbReference>
<dbReference type="PROSITE" id="PS51724">
    <property type="entry name" value="SPOR"/>
    <property type="match status" value="1"/>
</dbReference>
<feature type="compositionally biased region" description="Pro residues" evidence="1">
    <location>
        <begin position="124"/>
        <end position="142"/>
    </location>
</feature>
<feature type="domain" description="SPOR" evidence="3">
    <location>
        <begin position="146"/>
        <end position="227"/>
    </location>
</feature>
<dbReference type="Gene3D" id="3.30.70.1070">
    <property type="entry name" value="Sporulation related repeat"/>
    <property type="match status" value="1"/>
</dbReference>
<evidence type="ECO:0000259" key="3">
    <source>
        <dbReference type="PROSITE" id="PS51724"/>
    </source>
</evidence>
<dbReference type="AlphaFoldDB" id="A0A839Z3F5"/>
<gene>
    <name evidence="4" type="ORF">FHS50_001366</name>
</gene>
<keyword evidence="2" id="KW-1133">Transmembrane helix</keyword>
<accession>A0A839Z3F5</accession>
<evidence type="ECO:0000256" key="2">
    <source>
        <dbReference type="SAM" id="Phobius"/>
    </source>
</evidence>
<comment type="caution">
    <text evidence="4">The sequence shown here is derived from an EMBL/GenBank/DDBJ whole genome shotgun (WGS) entry which is preliminary data.</text>
</comment>
<proteinExistence type="predicted"/>
<reference evidence="4 5" key="1">
    <citation type="submission" date="2020-08" db="EMBL/GenBank/DDBJ databases">
        <title>Genomic Encyclopedia of Type Strains, Phase IV (KMG-IV): sequencing the most valuable type-strain genomes for metagenomic binning, comparative biology and taxonomic classification.</title>
        <authorList>
            <person name="Goeker M."/>
        </authorList>
    </citation>
    <scope>NUCLEOTIDE SEQUENCE [LARGE SCALE GENOMIC DNA]</scope>
    <source>
        <strain evidence="4 5">DSM 24194</strain>
    </source>
</reference>
<dbReference type="InterPro" id="IPR007730">
    <property type="entry name" value="SPOR-like_dom"/>
</dbReference>
<feature type="transmembrane region" description="Helical" evidence="2">
    <location>
        <begin position="35"/>
        <end position="55"/>
    </location>
</feature>
<dbReference type="Pfam" id="PF05036">
    <property type="entry name" value="SPOR"/>
    <property type="match status" value="1"/>
</dbReference>
<organism evidence="4 5">
    <name type="scientific">Sphingomicrobium lutaoense</name>
    <dbReference type="NCBI Taxonomy" id="515949"/>
    <lineage>
        <taxon>Bacteria</taxon>
        <taxon>Pseudomonadati</taxon>
        <taxon>Pseudomonadota</taxon>
        <taxon>Alphaproteobacteria</taxon>
        <taxon>Sphingomonadales</taxon>
        <taxon>Sphingomonadaceae</taxon>
        <taxon>Sphingomicrobium</taxon>
    </lineage>
</organism>
<sequence>MVETRTGYDEDRLPWLEAVDDEDAPRAISAGKMTAFIAVVLVAMGLVAATMFWLGRNDETVGGAPELIAAPDTPIKVKPDDPGGLDVDGDSETAFATSAGEEPDARIDEEKLVEAPVIAVKEPAPAPPKPAPRAAPSEPEPAAPAAAAPSGPQVQLGAYSTLAKAETGWVLLSSNFPEVAALKKNIVEARVNGRKLYRLRAVAPDRAAAQAACDALKADGESCVPVN</sequence>
<feature type="region of interest" description="Disordered" evidence="1">
    <location>
        <begin position="119"/>
        <end position="152"/>
    </location>
</feature>
<dbReference type="Proteomes" id="UP000578569">
    <property type="component" value="Unassembled WGS sequence"/>
</dbReference>
<feature type="compositionally biased region" description="Low complexity" evidence="1">
    <location>
        <begin position="143"/>
        <end position="152"/>
    </location>
</feature>
<dbReference type="InterPro" id="IPR036680">
    <property type="entry name" value="SPOR-like_sf"/>
</dbReference>
<keyword evidence="2" id="KW-0812">Transmembrane</keyword>
<evidence type="ECO:0000313" key="4">
    <source>
        <dbReference type="EMBL" id="MBB3764343.1"/>
    </source>
</evidence>